<keyword evidence="7" id="KW-1185">Reference proteome</keyword>
<keyword evidence="3" id="KW-0804">Transcription</keyword>
<evidence type="ECO:0000256" key="1">
    <source>
        <dbReference type="ARBA" id="ARBA00023015"/>
    </source>
</evidence>
<dbReference type="PANTHER" id="PTHR30055">
    <property type="entry name" value="HTH-TYPE TRANSCRIPTIONAL REGULATOR RUTR"/>
    <property type="match status" value="1"/>
</dbReference>
<dbReference type="Pfam" id="PF00440">
    <property type="entry name" value="TetR_N"/>
    <property type="match status" value="1"/>
</dbReference>
<name>A0A2I2KNM6_9ACTN</name>
<sequence length="204" mass="22257">MATRRYEQRLRAESAAQTRQRILDAVYGRLRAAPTRPVSVEEVAREARVARSTVYLVFGSRAGLFDAVAQDLLDRGGFERVVAAVAHPDAREHLRLGIRAGAETFAVDRDVHRALISFSALDPDATGGAVHRGEQRRAGGMAYLASRLAEQDLLRPDVSAADAAHILYLITSFDAFDQLYTGRGLPVDDVARILATTAENAVCR</sequence>
<dbReference type="SUPFAM" id="SSF46689">
    <property type="entry name" value="Homeodomain-like"/>
    <property type="match status" value="1"/>
</dbReference>
<protein>
    <submittedName>
        <fullName evidence="6">TetR family transcriptional regulator</fullName>
    </submittedName>
</protein>
<evidence type="ECO:0000256" key="2">
    <source>
        <dbReference type="ARBA" id="ARBA00023125"/>
    </source>
</evidence>
<dbReference type="InterPro" id="IPR050109">
    <property type="entry name" value="HTH-type_TetR-like_transc_reg"/>
</dbReference>
<dbReference type="PANTHER" id="PTHR30055:SF234">
    <property type="entry name" value="HTH-TYPE TRANSCRIPTIONAL REGULATOR BETI"/>
    <property type="match status" value="1"/>
</dbReference>
<dbReference type="Proteomes" id="UP000234331">
    <property type="component" value="Unassembled WGS sequence"/>
</dbReference>
<dbReference type="EMBL" id="FZMO01000090">
    <property type="protein sequence ID" value="SNQ47256.1"/>
    <property type="molecule type" value="Genomic_DNA"/>
</dbReference>
<feature type="DNA-binding region" description="H-T-H motif" evidence="4">
    <location>
        <begin position="39"/>
        <end position="58"/>
    </location>
</feature>
<gene>
    <name evidence="6" type="ORF">FRACA_180020</name>
</gene>
<evidence type="ECO:0000256" key="4">
    <source>
        <dbReference type="PROSITE-ProRule" id="PRU00335"/>
    </source>
</evidence>
<proteinExistence type="predicted"/>
<dbReference type="OrthoDB" id="6077212at2"/>
<keyword evidence="1" id="KW-0805">Transcription regulation</keyword>
<dbReference type="GO" id="GO:0000976">
    <property type="term" value="F:transcription cis-regulatory region binding"/>
    <property type="evidence" value="ECO:0007669"/>
    <property type="project" value="TreeGrafter"/>
</dbReference>
<dbReference type="InterPro" id="IPR009057">
    <property type="entry name" value="Homeodomain-like_sf"/>
</dbReference>
<reference evidence="6 7" key="1">
    <citation type="submission" date="2017-06" db="EMBL/GenBank/DDBJ databases">
        <authorList>
            <person name="Kim H.J."/>
            <person name="Triplett B.A."/>
        </authorList>
    </citation>
    <scope>NUCLEOTIDE SEQUENCE [LARGE SCALE GENOMIC DNA]</scope>
    <source>
        <strain evidence="6">FRACA_ARgP5</strain>
    </source>
</reference>
<dbReference type="AlphaFoldDB" id="A0A2I2KNM6"/>
<dbReference type="Gene3D" id="1.10.357.10">
    <property type="entry name" value="Tetracycline Repressor, domain 2"/>
    <property type="match status" value="1"/>
</dbReference>
<organism evidence="6 7">
    <name type="scientific">Frankia canadensis</name>
    <dbReference type="NCBI Taxonomy" id="1836972"/>
    <lineage>
        <taxon>Bacteria</taxon>
        <taxon>Bacillati</taxon>
        <taxon>Actinomycetota</taxon>
        <taxon>Actinomycetes</taxon>
        <taxon>Frankiales</taxon>
        <taxon>Frankiaceae</taxon>
        <taxon>Frankia</taxon>
    </lineage>
</organism>
<keyword evidence="2 4" id="KW-0238">DNA-binding</keyword>
<evidence type="ECO:0000313" key="6">
    <source>
        <dbReference type="EMBL" id="SNQ47256.1"/>
    </source>
</evidence>
<dbReference type="RefSeq" id="WP_101831139.1">
    <property type="nucleotide sequence ID" value="NZ_FZMO01000090.1"/>
</dbReference>
<dbReference type="PROSITE" id="PS50977">
    <property type="entry name" value="HTH_TETR_2"/>
    <property type="match status" value="1"/>
</dbReference>
<dbReference type="GO" id="GO:0003700">
    <property type="term" value="F:DNA-binding transcription factor activity"/>
    <property type="evidence" value="ECO:0007669"/>
    <property type="project" value="TreeGrafter"/>
</dbReference>
<dbReference type="InterPro" id="IPR001647">
    <property type="entry name" value="HTH_TetR"/>
</dbReference>
<feature type="domain" description="HTH tetR-type" evidence="5">
    <location>
        <begin position="16"/>
        <end position="76"/>
    </location>
</feature>
<evidence type="ECO:0000256" key="3">
    <source>
        <dbReference type="ARBA" id="ARBA00023163"/>
    </source>
</evidence>
<evidence type="ECO:0000259" key="5">
    <source>
        <dbReference type="PROSITE" id="PS50977"/>
    </source>
</evidence>
<accession>A0A2I2KNM6</accession>
<evidence type="ECO:0000313" key="7">
    <source>
        <dbReference type="Proteomes" id="UP000234331"/>
    </source>
</evidence>